<dbReference type="EMBL" id="JBHTCQ010000004">
    <property type="protein sequence ID" value="MFC7406885.1"/>
    <property type="molecule type" value="Genomic_DNA"/>
</dbReference>
<dbReference type="SUPFAM" id="SSF49777">
    <property type="entry name" value="PEBP-like"/>
    <property type="match status" value="1"/>
</dbReference>
<dbReference type="PANTHER" id="PTHR30289:SF1">
    <property type="entry name" value="PEBP (PHOSPHATIDYLETHANOLAMINE-BINDING PROTEIN) FAMILY PROTEIN"/>
    <property type="match status" value="1"/>
</dbReference>
<keyword evidence="3" id="KW-0649">Protein kinase inhibitor</keyword>
<gene>
    <name evidence="3" type="ORF">ACFQQL_17325</name>
</gene>
<dbReference type="Gene3D" id="3.90.280.10">
    <property type="entry name" value="PEBP-like"/>
    <property type="match status" value="1"/>
</dbReference>
<feature type="compositionally biased region" description="Polar residues" evidence="2">
    <location>
        <begin position="41"/>
        <end position="51"/>
    </location>
</feature>
<comment type="similarity">
    <text evidence="1">Belongs to the UPF0098 family.</text>
</comment>
<evidence type="ECO:0000313" key="3">
    <source>
        <dbReference type="EMBL" id="MFC7406885.1"/>
    </source>
</evidence>
<evidence type="ECO:0000256" key="1">
    <source>
        <dbReference type="ARBA" id="ARBA00007120"/>
    </source>
</evidence>
<name>A0ABW2QBQ8_9MICO</name>
<dbReference type="PANTHER" id="PTHR30289">
    <property type="entry name" value="UNCHARACTERIZED PROTEIN YBCL-RELATED"/>
    <property type="match status" value="1"/>
</dbReference>
<organism evidence="3 4">
    <name type="scientific">Georgenia alba</name>
    <dbReference type="NCBI Taxonomy" id="2233858"/>
    <lineage>
        <taxon>Bacteria</taxon>
        <taxon>Bacillati</taxon>
        <taxon>Actinomycetota</taxon>
        <taxon>Actinomycetes</taxon>
        <taxon>Micrococcales</taxon>
        <taxon>Bogoriellaceae</taxon>
        <taxon>Georgenia</taxon>
    </lineage>
</organism>
<sequence>MNLDRPLAQDPYEKLPTVPSFALTSTDITDGAPLPVAHTQDGANTSPQLSWSGFPEETKGFVVTCFDPDAPTPSGFWHWTVVDLSADVTSLAQGEGESDLMLPGAAFHLRNDGGTHAYVGSAPPEGDRPHRYYFAVHALDTETLELGEDDSPTKCAFMTLFHTVARATLVATYQR</sequence>
<evidence type="ECO:0000256" key="2">
    <source>
        <dbReference type="SAM" id="MobiDB-lite"/>
    </source>
</evidence>
<accession>A0ABW2QBQ8</accession>
<dbReference type="GO" id="GO:0004860">
    <property type="term" value="F:protein kinase inhibitor activity"/>
    <property type="evidence" value="ECO:0007669"/>
    <property type="project" value="UniProtKB-KW"/>
</dbReference>
<dbReference type="Proteomes" id="UP001596455">
    <property type="component" value="Unassembled WGS sequence"/>
</dbReference>
<dbReference type="InterPro" id="IPR036610">
    <property type="entry name" value="PEBP-like_sf"/>
</dbReference>
<feature type="region of interest" description="Disordered" evidence="2">
    <location>
        <begin position="32"/>
        <end position="51"/>
    </location>
</feature>
<dbReference type="InterPro" id="IPR005247">
    <property type="entry name" value="YbhB_YbcL/LppC-like"/>
</dbReference>
<proteinExistence type="inferred from homology"/>
<dbReference type="NCBIfam" id="TIGR00481">
    <property type="entry name" value="YbhB/YbcL family Raf kinase inhibitor-like protein"/>
    <property type="match status" value="1"/>
</dbReference>
<comment type="caution">
    <text evidence="3">The sequence shown here is derived from an EMBL/GenBank/DDBJ whole genome shotgun (WGS) entry which is preliminary data.</text>
</comment>
<keyword evidence="4" id="KW-1185">Reference proteome</keyword>
<dbReference type="Pfam" id="PF01161">
    <property type="entry name" value="PBP"/>
    <property type="match status" value="1"/>
</dbReference>
<evidence type="ECO:0000313" key="4">
    <source>
        <dbReference type="Proteomes" id="UP001596455"/>
    </source>
</evidence>
<dbReference type="RefSeq" id="WP_382396411.1">
    <property type="nucleotide sequence ID" value="NZ_JBHTCQ010000004.1"/>
</dbReference>
<protein>
    <submittedName>
        <fullName evidence="3">YbhB/YbcL family Raf kinase inhibitor-like protein</fullName>
    </submittedName>
</protein>
<dbReference type="CDD" id="cd00865">
    <property type="entry name" value="PEBP_bact_arch"/>
    <property type="match status" value="1"/>
</dbReference>
<dbReference type="InterPro" id="IPR008914">
    <property type="entry name" value="PEBP"/>
</dbReference>
<reference evidence="4" key="1">
    <citation type="journal article" date="2019" name="Int. J. Syst. Evol. Microbiol.">
        <title>The Global Catalogue of Microorganisms (GCM) 10K type strain sequencing project: providing services to taxonomists for standard genome sequencing and annotation.</title>
        <authorList>
            <consortium name="The Broad Institute Genomics Platform"/>
            <consortium name="The Broad Institute Genome Sequencing Center for Infectious Disease"/>
            <person name="Wu L."/>
            <person name="Ma J."/>
        </authorList>
    </citation>
    <scope>NUCLEOTIDE SEQUENCE [LARGE SCALE GENOMIC DNA]</scope>
    <source>
        <strain evidence="4">JCM 1490</strain>
    </source>
</reference>